<reference evidence="1" key="1">
    <citation type="submission" date="2018-05" db="EMBL/GenBank/DDBJ databases">
        <authorList>
            <person name="Lanie J.A."/>
            <person name="Ng W.-L."/>
            <person name="Kazmierczak K.M."/>
            <person name="Andrzejewski T.M."/>
            <person name="Davidsen T.M."/>
            <person name="Wayne K.J."/>
            <person name="Tettelin H."/>
            <person name="Glass J.I."/>
            <person name="Rusch D."/>
            <person name="Podicherti R."/>
            <person name="Tsui H.-C.T."/>
            <person name="Winkler M.E."/>
        </authorList>
    </citation>
    <scope>NUCLEOTIDE SEQUENCE</scope>
</reference>
<evidence type="ECO:0000313" key="1">
    <source>
        <dbReference type="EMBL" id="SVD32635.1"/>
    </source>
</evidence>
<organism evidence="1">
    <name type="scientific">marine metagenome</name>
    <dbReference type="NCBI Taxonomy" id="408172"/>
    <lineage>
        <taxon>unclassified sequences</taxon>
        <taxon>metagenomes</taxon>
        <taxon>ecological metagenomes</taxon>
    </lineage>
</organism>
<accession>A0A382UFM1</accession>
<dbReference type="EMBL" id="UINC01143614">
    <property type="protein sequence ID" value="SVD32635.1"/>
    <property type="molecule type" value="Genomic_DNA"/>
</dbReference>
<name>A0A382UFM1_9ZZZZ</name>
<gene>
    <name evidence="1" type="ORF">METZ01_LOCUS385489</name>
</gene>
<sequence length="57" mass="6602">MLINGAMIKLFQYNNLSDYAGQDHYAIIDHANKKYDKSWGADKIYQECDMTVIEENA</sequence>
<proteinExistence type="predicted"/>
<protein>
    <submittedName>
        <fullName evidence="1">Uncharacterized protein</fullName>
    </submittedName>
</protein>
<dbReference type="AlphaFoldDB" id="A0A382UFM1"/>